<dbReference type="STRING" id="1618545.US53_C0070G0009"/>
<dbReference type="AlphaFoldDB" id="A0A0G0HBA8"/>
<name>A0A0G0HBA8_9BACT</name>
<dbReference type="Proteomes" id="UP000034591">
    <property type="component" value="Unassembled WGS sequence"/>
</dbReference>
<gene>
    <name evidence="1" type="ORF">US53_C0070G0009</name>
</gene>
<comment type="caution">
    <text evidence="1">The sequence shown here is derived from an EMBL/GenBank/DDBJ whole genome shotgun (WGS) entry which is preliminary data.</text>
</comment>
<evidence type="ECO:0000313" key="2">
    <source>
        <dbReference type="Proteomes" id="UP000034591"/>
    </source>
</evidence>
<organism evidence="1 2">
    <name type="scientific">Candidatus Woesebacteria bacterium GW2011_GWA1_37_7</name>
    <dbReference type="NCBI Taxonomy" id="1618545"/>
    <lineage>
        <taxon>Bacteria</taxon>
        <taxon>Candidatus Woeseibacteriota</taxon>
    </lineage>
</organism>
<reference evidence="1 2" key="1">
    <citation type="journal article" date="2015" name="Nature">
        <title>rRNA introns, odd ribosomes, and small enigmatic genomes across a large radiation of phyla.</title>
        <authorList>
            <person name="Brown C.T."/>
            <person name="Hug L.A."/>
            <person name="Thomas B.C."/>
            <person name="Sharon I."/>
            <person name="Castelle C.J."/>
            <person name="Singh A."/>
            <person name="Wilkins M.J."/>
            <person name="Williams K.H."/>
            <person name="Banfield J.F."/>
        </authorList>
    </citation>
    <scope>NUCLEOTIDE SEQUENCE [LARGE SCALE GENOMIC DNA]</scope>
</reference>
<dbReference type="EMBL" id="LBTI01000070">
    <property type="protein sequence ID" value="KKQ35810.1"/>
    <property type="molecule type" value="Genomic_DNA"/>
</dbReference>
<evidence type="ECO:0000313" key="1">
    <source>
        <dbReference type="EMBL" id="KKQ35810.1"/>
    </source>
</evidence>
<proteinExistence type="predicted"/>
<protein>
    <submittedName>
        <fullName evidence="1">Uncharacterized protein</fullName>
    </submittedName>
</protein>
<accession>A0A0G0HBA8</accession>
<sequence length="169" mass="19291">MKKFLVVFFILLAISIIFALWWVKRAWSKVTINLKVENIDLGGITIEDIAAILLTGQTQSAKVIITLNADIKNDNSFSIPFSIKKIKLFYQGSLIAETSETLAIQKFEVQQKSSLSVKDNLNVLLNTTSIKLLKEKVLLKQQPVIDYYVKIKILKIPFALSFKKNFIWK</sequence>